<dbReference type="PANTHER" id="PTHR35891">
    <property type="entry name" value="THIOL:DISULFIDE INTERCHANGE PROTEIN DSBA"/>
    <property type="match status" value="1"/>
</dbReference>
<dbReference type="SUPFAM" id="SSF52833">
    <property type="entry name" value="Thioredoxin-like"/>
    <property type="match status" value="1"/>
</dbReference>
<evidence type="ECO:0000256" key="2">
    <source>
        <dbReference type="ARBA" id="ARBA00005791"/>
    </source>
</evidence>
<protein>
    <recommendedName>
        <fullName evidence="7">Thiol:disulfide interchange protein</fullName>
    </recommendedName>
</protein>
<dbReference type="CDD" id="cd03019">
    <property type="entry name" value="DsbA_DsbA"/>
    <property type="match status" value="1"/>
</dbReference>
<accession>A0A4R3XX90</accession>
<dbReference type="InterPro" id="IPR050824">
    <property type="entry name" value="Thiol_disulfide_DsbA"/>
</dbReference>
<evidence type="ECO:0000313" key="11">
    <source>
        <dbReference type="EMBL" id="TCV82213.1"/>
    </source>
</evidence>
<feature type="disulfide bond" description="Redox-active" evidence="8">
    <location>
        <begin position="58"/>
        <end position="61"/>
    </location>
</feature>
<evidence type="ECO:0000256" key="6">
    <source>
        <dbReference type="ARBA" id="ARBA00023284"/>
    </source>
</evidence>
<dbReference type="PANTHER" id="PTHR35891:SF3">
    <property type="entry name" value="THIOL:DISULFIDE INTERCHANGE PROTEIN DSBL"/>
    <property type="match status" value="1"/>
</dbReference>
<evidence type="ECO:0000256" key="1">
    <source>
        <dbReference type="ARBA" id="ARBA00004418"/>
    </source>
</evidence>
<feature type="signal peptide" evidence="9">
    <location>
        <begin position="1"/>
        <end position="25"/>
    </location>
</feature>
<evidence type="ECO:0000256" key="9">
    <source>
        <dbReference type="SAM" id="SignalP"/>
    </source>
</evidence>
<evidence type="ECO:0000313" key="12">
    <source>
        <dbReference type="Proteomes" id="UP000295367"/>
    </source>
</evidence>
<evidence type="ECO:0000256" key="5">
    <source>
        <dbReference type="ARBA" id="ARBA00023157"/>
    </source>
</evidence>
<keyword evidence="12" id="KW-1185">Reference proteome</keyword>
<evidence type="ECO:0000256" key="3">
    <source>
        <dbReference type="ARBA" id="ARBA00022729"/>
    </source>
</evidence>
<reference evidence="11 12" key="1">
    <citation type="submission" date="2019-03" db="EMBL/GenBank/DDBJ databases">
        <title>Genomic Encyclopedia of Type Strains, Phase IV (KMG-IV): sequencing the most valuable type-strain genomes for metagenomic binning, comparative biology and taxonomic classification.</title>
        <authorList>
            <person name="Goeker M."/>
        </authorList>
    </citation>
    <scope>NUCLEOTIDE SEQUENCE [LARGE SCALE GENOMIC DNA]</scope>
    <source>
        <strain evidence="11 12">DSM 100309</strain>
    </source>
</reference>
<dbReference type="InterPro" id="IPR017937">
    <property type="entry name" value="Thioredoxin_CS"/>
</dbReference>
<keyword evidence="3 9" id="KW-0732">Signal</keyword>
<dbReference type="GO" id="GO:0015036">
    <property type="term" value="F:disulfide oxidoreductase activity"/>
    <property type="evidence" value="ECO:0007669"/>
    <property type="project" value="UniProtKB-ARBA"/>
</dbReference>
<dbReference type="PROSITE" id="PS00194">
    <property type="entry name" value="THIOREDOXIN_1"/>
    <property type="match status" value="1"/>
</dbReference>
<evidence type="ECO:0000256" key="8">
    <source>
        <dbReference type="PIRSR" id="PIRSR001488-1"/>
    </source>
</evidence>
<comment type="similarity">
    <text evidence="2">Belongs to the thioredoxin family. DsbA subfamily.</text>
</comment>
<dbReference type="AlphaFoldDB" id="A0A4R3XX90"/>
<sequence length="215" mass="23923">MHLIKKLAIFSITLFIGLQGLLVQAAPTQGKEYTLVNPPQATETGKNIEVLEIFWYGCPHCFDLEPSLSTWVKKLPSDVTFRRMPAIFRDDWALSAKTFYAMDALGVVDKLNADVFNAIHVDGVDLKNENTLFDWMSKHGVDRKKFADAYSSFSVQSKVLRAKQLTREYGISGVPAIIVDGKYMTAPSMTGGHQGLFPVIDSLIARARTEHAGKK</sequence>
<feature type="chain" id="PRO_5020201258" description="Thiol:disulfide interchange protein" evidence="9">
    <location>
        <begin position="26"/>
        <end position="215"/>
    </location>
</feature>
<dbReference type="InterPro" id="IPR001853">
    <property type="entry name" value="DSBA-like_thioredoxin_dom"/>
</dbReference>
<dbReference type="PIRSF" id="PIRSF001488">
    <property type="entry name" value="Tdi_protein"/>
    <property type="match status" value="1"/>
</dbReference>
<dbReference type="RefSeq" id="WP_124946833.1">
    <property type="nucleotide sequence ID" value="NZ_BHVT01000040.1"/>
</dbReference>
<dbReference type="InterPro" id="IPR023205">
    <property type="entry name" value="DsbA/DsbL"/>
</dbReference>
<organism evidence="11 12">
    <name type="scientific">Sulfurirhabdus autotrophica</name>
    <dbReference type="NCBI Taxonomy" id="1706046"/>
    <lineage>
        <taxon>Bacteria</taxon>
        <taxon>Pseudomonadati</taxon>
        <taxon>Pseudomonadota</taxon>
        <taxon>Betaproteobacteria</taxon>
        <taxon>Nitrosomonadales</taxon>
        <taxon>Sulfuricellaceae</taxon>
        <taxon>Sulfurirhabdus</taxon>
    </lineage>
</organism>
<proteinExistence type="inferred from homology"/>
<evidence type="ECO:0000256" key="7">
    <source>
        <dbReference type="PIRNR" id="PIRNR001488"/>
    </source>
</evidence>
<dbReference type="GO" id="GO:0042597">
    <property type="term" value="C:periplasmic space"/>
    <property type="evidence" value="ECO:0007669"/>
    <property type="project" value="UniProtKB-SubCell"/>
</dbReference>
<dbReference type="OrthoDB" id="9784896at2"/>
<comment type="subcellular location">
    <subcellularLocation>
        <location evidence="1 7">Periplasm</location>
    </subcellularLocation>
</comment>
<feature type="domain" description="Thioredoxin" evidence="10">
    <location>
        <begin position="14"/>
        <end position="205"/>
    </location>
</feature>
<name>A0A4R3XX90_9PROT</name>
<evidence type="ECO:0000259" key="10">
    <source>
        <dbReference type="PROSITE" id="PS51352"/>
    </source>
</evidence>
<keyword evidence="5 7" id="KW-1015">Disulfide bond</keyword>
<dbReference type="Gene3D" id="3.40.30.10">
    <property type="entry name" value="Glutaredoxin"/>
    <property type="match status" value="1"/>
</dbReference>
<dbReference type="Pfam" id="PF01323">
    <property type="entry name" value="DSBA"/>
    <property type="match status" value="1"/>
</dbReference>
<dbReference type="PROSITE" id="PS51352">
    <property type="entry name" value="THIOREDOXIN_2"/>
    <property type="match status" value="1"/>
</dbReference>
<dbReference type="Proteomes" id="UP000295367">
    <property type="component" value="Unassembled WGS sequence"/>
</dbReference>
<dbReference type="InterPro" id="IPR013766">
    <property type="entry name" value="Thioredoxin_domain"/>
</dbReference>
<keyword evidence="4 7" id="KW-0574">Periplasm</keyword>
<evidence type="ECO:0000256" key="4">
    <source>
        <dbReference type="ARBA" id="ARBA00022764"/>
    </source>
</evidence>
<comment type="caution">
    <text evidence="11">The sequence shown here is derived from an EMBL/GenBank/DDBJ whole genome shotgun (WGS) entry which is preliminary data.</text>
</comment>
<dbReference type="EMBL" id="SMCO01000023">
    <property type="protein sequence ID" value="TCV82213.1"/>
    <property type="molecule type" value="Genomic_DNA"/>
</dbReference>
<keyword evidence="6" id="KW-0676">Redox-active center</keyword>
<gene>
    <name evidence="11" type="ORF">EDC63_12315</name>
</gene>
<dbReference type="InterPro" id="IPR036249">
    <property type="entry name" value="Thioredoxin-like_sf"/>
</dbReference>